<organism evidence="3 4">
    <name type="scientific">Caerostris extrusa</name>
    <name type="common">Bark spider</name>
    <name type="synonym">Caerostris bankana</name>
    <dbReference type="NCBI Taxonomy" id="172846"/>
    <lineage>
        <taxon>Eukaryota</taxon>
        <taxon>Metazoa</taxon>
        <taxon>Ecdysozoa</taxon>
        <taxon>Arthropoda</taxon>
        <taxon>Chelicerata</taxon>
        <taxon>Arachnida</taxon>
        <taxon>Araneae</taxon>
        <taxon>Araneomorphae</taxon>
        <taxon>Entelegynae</taxon>
        <taxon>Araneoidea</taxon>
        <taxon>Araneidae</taxon>
        <taxon>Caerostris</taxon>
    </lineage>
</organism>
<feature type="compositionally biased region" description="Low complexity" evidence="2">
    <location>
        <begin position="79"/>
        <end position="93"/>
    </location>
</feature>
<comment type="caution">
    <text evidence="3">The sequence shown here is derived from an EMBL/GenBank/DDBJ whole genome shotgun (WGS) entry which is preliminary data.</text>
</comment>
<dbReference type="EMBL" id="BPLR01015245">
    <property type="protein sequence ID" value="GIY74685.1"/>
    <property type="molecule type" value="Genomic_DNA"/>
</dbReference>
<evidence type="ECO:0000256" key="1">
    <source>
        <dbReference type="SAM" id="Coils"/>
    </source>
</evidence>
<dbReference type="Proteomes" id="UP001054945">
    <property type="component" value="Unassembled WGS sequence"/>
</dbReference>
<feature type="coiled-coil region" evidence="1">
    <location>
        <begin position="5"/>
        <end position="32"/>
    </location>
</feature>
<reference evidence="3 4" key="1">
    <citation type="submission" date="2021-06" db="EMBL/GenBank/DDBJ databases">
        <title>Caerostris extrusa draft genome.</title>
        <authorList>
            <person name="Kono N."/>
            <person name="Arakawa K."/>
        </authorList>
    </citation>
    <scope>NUCLEOTIDE SEQUENCE [LARGE SCALE GENOMIC DNA]</scope>
</reference>
<gene>
    <name evidence="3" type="ORF">CEXT_731201</name>
</gene>
<name>A0AAV4VZL0_CAEEX</name>
<sequence>MDAVLREEECDMDEDTRRIREAEAALRSLSGDFEPDTEWTSLPECAEARKGVTSRNWSPALCISSLGKKNTPQGPLRAPQQPLQHQQPQPQTPISSPDTALVYPLPWMPTHELH</sequence>
<evidence type="ECO:0000313" key="3">
    <source>
        <dbReference type="EMBL" id="GIY74685.1"/>
    </source>
</evidence>
<keyword evidence="4" id="KW-1185">Reference proteome</keyword>
<accession>A0AAV4VZL0</accession>
<protein>
    <submittedName>
        <fullName evidence="3">Uncharacterized protein</fullName>
    </submittedName>
</protein>
<proteinExistence type="predicted"/>
<feature type="region of interest" description="Disordered" evidence="2">
    <location>
        <begin position="64"/>
        <end position="114"/>
    </location>
</feature>
<dbReference type="AlphaFoldDB" id="A0AAV4VZL0"/>
<keyword evidence="1" id="KW-0175">Coiled coil</keyword>
<evidence type="ECO:0000313" key="4">
    <source>
        <dbReference type="Proteomes" id="UP001054945"/>
    </source>
</evidence>
<evidence type="ECO:0000256" key="2">
    <source>
        <dbReference type="SAM" id="MobiDB-lite"/>
    </source>
</evidence>